<feature type="region of interest" description="Disordered" evidence="1">
    <location>
        <begin position="17"/>
        <end position="40"/>
    </location>
</feature>
<proteinExistence type="evidence at transcript level"/>
<sequence>MNIRNWLHRSINNNKYNNAHRLEASRKNPPNQKVERQSPVVPGLAKRSVSVCLFPSLIKLDIRIEKCVPCDWHIQEVTCPHKS</sequence>
<reference evidence="2" key="1">
    <citation type="submission" date="2012-05" db="EMBL/GenBank/DDBJ databases">
        <authorList>
            <person name="Krishnakumar V."/>
            <person name="Cheung F."/>
            <person name="Xiao Y."/>
            <person name="Chan A."/>
            <person name="Moskal W.A."/>
            <person name="Town C.D."/>
        </authorList>
    </citation>
    <scope>NUCLEOTIDE SEQUENCE</scope>
</reference>
<name>I3STH4_MEDTR</name>
<organism evidence="2">
    <name type="scientific">Medicago truncatula</name>
    <name type="common">Barrel medic</name>
    <name type="synonym">Medicago tribuloides</name>
    <dbReference type="NCBI Taxonomy" id="3880"/>
    <lineage>
        <taxon>Eukaryota</taxon>
        <taxon>Viridiplantae</taxon>
        <taxon>Streptophyta</taxon>
        <taxon>Embryophyta</taxon>
        <taxon>Tracheophyta</taxon>
        <taxon>Spermatophyta</taxon>
        <taxon>Magnoliopsida</taxon>
        <taxon>eudicotyledons</taxon>
        <taxon>Gunneridae</taxon>
        <taxon>Pentapetalae</taxon>
        <taxon>rosids</taxon>
        <taxon>fabids</taxon>
        <taxon>Fabales</taxon>
        <taxon>Fabaceae</taxon>
        <taxon>Papilionoideae</taxon>
        <taxon>50 kb inversion clade</taxon>
        <taxon>NPAAA clade</taxon>
        <taxon>Hologalegina</taxon>
        <taxon>IRL clade</taxon>
        <taxon>Trifolieae</taxon>
        <taxon>Medicago</taxon>
    </lineage>
</organism>
<evidence type="ECO:0000313" key="2">
    <source>
        <dbReference type="EMBL" id="AFK43566.1"/>
    </source>
</evidence>
<dbReference type="EMBL" id="BT143772">
    <property type="protein sequence ID" value="AFK43566.1"/>
    <property type="molecule type" value="mRNA"/>
</dbReference>
<protein>
    <submittedName>
        <fullName evidence="2">Uncharacterized protein</fullName>
    </submittedName>
</protein>
<dbReference type="AlphaFoldDB" id="I3STH4"/>
<evidence type="ECO:0000256" key="1">
    <source>
        <dbReference type="SAM" id="MobiDB-lite"/>
    </source>
</evidence>
<accession>I3STH4</accession>